<feature type="binding site" evidence="12">
    <location>
        <position position="156"/>
    </location>
    <ligand>
        <name>Zn(2+)</name>
        <dbReference type="ChEBI" id="CHEBI:29105"/>
        <note>catalytic</note>
    </ligand>
</feature>
<dbReference type="EC" id="3.4.24.-" evidence="12"/>
<dbReference type="RefSeq" id="WP_098504143.1">
    <property type="nucleotide sequence ID" value="NZ_PDJQ01000001.1"/>
</dbReference>
<comment type="caution">
    <text evidence="14">The sequence shown here is derived from an EMBL/GenBank/DDBJ whole genome shotgun (WGS) entry which is preliminary data.</text>
</comment>
<dbReference type="AlphaFoldDB" id="A0A2A9HIH9"/>
<evidence type="ECO:0000256" key="10">
    <source>
        <dbReference type="ARBA" id="ARBA00023049"/>
    </source>
</evidence>
<keyword evidence="7 12" id="KW-0378">Hydrolase</keyword>
<comment type="similarity">
    <text evidence="2 12">Belongs to the peptidase M48B family.</text>
</comment>
<sequence length="308" mass="33446">MASAPVPGSILIYDRIAANRRMTWVLMVAFVAVLTGLVALIVLALGLPVGFIGIAGIALIIYALVSYFAASSIVLSISGAHEVTKEQEWEYVRRVENLCIGAGLPMPRTWVLEDSAPNAFATGRDPQHAHVVVTRGLLQKLEPIELEAVLAHELSHIANYDIRVMTIATVLVGLVVLLSDFFLRWTYWGAGARRGSRGRGGGGAALLVLLAVVAAILAPLVAQALKFAVSRQREYLADASGALLCRHPEALARALEKIAADPEPLEAANKATAHLYIYNPLREHQSFLNNLFNTHPPIEERIRLLRSM</sequence>
<evidence type="ECO:0000256" key="11">
    <source>
        <dbReference type="ARBA" id="ARBA00023136"/>
    </source>
</evidence>
<comment type="cofactor">
    <cofactor evidence="12">
        <name>Zn(2+)</name>
        <dbReference type="ChEBI" id="CHEBI:29105"/>
    </cofactor>
    <text evidence="12">Binds 1 zinc ion per subunit.</text>
</comment>
<feature type="active site" evidence="12">
    <location>
        <position position="153"/>
    </location>
</feature>
<dbReference type="InterPro" id="IPR050083">
    <property type="entry name" value="HtpX_protease"/>
</dbReference>
<reference evidence="14 15" key="1">
    <citation type="submission" date="2017-09" db="EMBL/GenBank/DDBJ databases">
        <title>Sequencing the genomes of two abundant thermophiles in Great Basin hot springs: Thermocrinis jamiesonii and novel Chloroflexi Thermoflexus hugenholtzii.</title>
        <authorList>
            <person name="Hedlund B."/>
        </authorList>
    </citation>
    <scope>NUCLEOTIDE SEQUENCE [LARGE SCALE GENOMIC DNA]</scope>
    <source>
        <strain evidence="14 15">G233</strain>
    </source>
</reference>
<dbReference type="Pfam" id="PF01435">
    <property type="entry name" value="Peptidase_M48"/>
    <property type="match status" value="1"/>
</dbReference>
<evidence type="ECO:0000256" key="7">
    <source>
        <dbReference type="ARBA" id="ARBA00022801"/>
    </source>
</evidence>
<dbReference type="Gene3D" id="3.30.2010.10">
    <property type="entry name" value="Metalloproteases ('zincins'), catalytic domain"/>
    <property type="match status" value="1"/>
</dbReference>
<keyword evidence="5 12" id="KW-0812">Transmembrane</keyword>
<evidence type="ECO:0000256" key="8">
    <source>
        <dbReference type="ARBA" id="ARBA00022833"/>
    </source>
</evidence>
<dbReference type="GO" id="GO:0006508">
    <property type="term" value="P:proteolysis"/>
    <property type="evidence" value="ECO:0007669"/>
    <property type="project" value="UniProtKB-KW"/>
</dbReference>
<dbReference type="PANTHER" id="PTHR43221">
    <property type="entry name" value="PROTEASE HTPX"/>
    <property type="match status" value="1"/>
</dbReference>
<dbReference type="GO" id="GO:0005886">
    <property type="term" value="C:plasma membrane"/>
    <property type="evidence" value="ECO:0007669"/>
    <property type="project" value="UniProtKB-SubCell"/>
</dbReference>
<evidence type="ECO:0000256" key="2">
    <source>
        <dbReference type="ARBA" id="ARBA00009779"/>
    </source>
</evidence>
<keyword evidence="15" id="KW-1185">Reference proteome</keyword>
<evidence type="ECO:0000256" key="9">
    <source>
        <dbReference type="ARBA" id="ARBA00022989"/>
    </source>
</evidence>
<evidence type="ECO:0000313" key="15">
    <source>
        <dbReference type="Proteomes" id="UP000223071"/>
    </source>
</evidence>
<evidence type="ECO:0000256" key="6">
    <source>
        <dbReference type="ARBA" id="ARBA00022723"/>
    </source>
</evidence>
<feature type="binding site" evidence="12">
    <location>
        <position position="234"/>
    </location>
    <ligand>
        <name>Zn(2+)</name>
        <dbReference type="ChEBI" id="CHEBI:29105"/>
        <note>catalytic</note>
    </ligand>
</feature>
<organism evidence="14 15">
    <name type="scientific">Tepidiforma thermophila (strain KCTC 52669 / CGMCC 1.13589 / G233)</name>
    <dbReference type="NCBI Taxonomy" id="2761530"/>
    <lineage>
        <taxon>Bacteria</taxon>
        <taxon>Bacillati</taxon>
        <taxon>Chloroflexota</taxon>
        <taxon>Tepidiformia</taxon>
        <taxon>Tepidiformales</taxon>
        <taxon>Tepidiformaceae</taxon>
        <taxon>Tepidiforma</taxon>
    </lineage>
</organism>
<evidence type="ECO:0000313" key="14">
    <source>
        <dbReference type="EMBL" id="PFG74786.1"/>
    </source>
</evidence>
<dbReference type="PANTHER" id="PTHR43221:SF1">
    <property type="entry name" value="PROTEASE HTPX"/>
    <property type="match status" value="1"/>
</dbReference>
<evidence type="ECO:0000256" key="5">
    <source>
        <dbReference type="ARBA" id="ARBA00022692"/>
    </source>
</evidence>
<dbReference type="InterPro" id="IPR022919">
    <property type="entry name" value="Pept_M48_protease_HtpX"/>
</dbReference>
<dbReference type="Proteomes" id="UP000223071">
    <property type="component" value="Unassembled WGS sequence"/>
</dbReference>
<dbReference type="GO" id="GO:0008270">
    <property type="term" value="F:zinc ion binding"/>
    <property type="evidence" value="ECO:0007669"/>
    <property type="project" value="UniProtKB-UniRule"/>
</dbReference>
<dbReference type="HAMAP" id="MF_00188">
    <property type="entry name" value="Pept_M48_protease_HtpX"/>
    <property type="match status" value="1"/>
</dbReference>
<evidence type="ECO:0000256" key="4">
    <source>
        <dbReference type="ARBA" id="ARBA00022670"/>
    </source>
</evidence>
<feature type="transmembrane region" description="Helical" evidence="12">
    <location>
        <begin position="51"/>
        <end position="75"/>
    </location>
</feature>
<dbReference type="InterPro" id="IPR001915">
    <property type="entry name" value="Peptidase_M48"/>
</dbReference>
<dbReference type="EMBL" id="PDJQ01000001">
    <property type="protein sequence ID" value="PFG74786.1"/>
    <property type="molecule type" value="Genomic_DNA"/>
</dbReference>
<keyword evidence="3 12" id="KW-1003">Cell membrane</keyword>
<evidence type="ECO:0000256" key="3">
    <source>
        <dbReference type="ARBA" id="ARBA00022475"/>
    </source>
</evidence>
<feature type="transmembrane region" description="Helical" evidence="12">
    <location>
        <begin position="164"/>
        <end position="183"/>
    </location>
</feature>
<keyword evidence="6 12" id="KW-0479">Metal-binding</keyword>
<protein>
    <recommendedName>
        <fullName evidence="12">Protease HtpX homolog</fullName>
        <ecNumber evidence="12">3.4.24.-</ecNumber>
    </recommendedName>
</protein>
<evidence type="ECO:0000259" key="13">
    <source>
        <dbReference type="Pfam" id="PF01435"/>
    </source>
</evidence>
<keyword evidence="4 12" id="KW-0645">Protease</keyword>
<keyword evidence="14" id="KW-0346">Stress response</keyword>
<feature type="transmembrane region" description="Helical" evidence="12">
    <location>
        <begin position="203"/>
        <end position="225"/>
    </location>
</feature>
<comment type="subcellular location">
    <subcellularLocation>
        <location evidence="1 12">Cell membrane</location>
        <topology evidence="1 12">Multi-pass membrane protein</topology>
    </subcellularLocation>
</comment>
<evidence type="ECO:0000256" key="12">
    <source>
        <dbReference type="HAMAP-Rule" id="MF_00188"/>
    </source>
</evidence>
<accession>A0A2A9HIH9</accession>
<evidence type="ECO:0000256" key="1">
    <source>
        <dbReference type="ARBA" id="ARBA00004651"/>
    </source>
</evidence>
<keyword evidence="9 12" id="KW-1133">Transmembrane helix</keyword>
<keyword evidence="10 12" id="KW-0482">Metalloprotease</keyword>
<feature type="binding site" evidence="12">
    <location>
        <position position="152"/>
    </location>
    <ligand>
        <name>Zn(2+)</name>
        <dbReference type="ChEBI" id="CHEBI:29105"/>
        <note>catalytic</note>
    </ligand>
</feature>
<feature type="domain" description="Peptidase M48" evidence="13">
    <location>
        <begin position="93"/>
        <end position="307"/>
    </location>
</feature>
<name>A0A2A9HIH9_TEPT2</name>
<feature type="transmembrane region" description="Helical" evidence="12">
    <location>
        <begin position="24"/>
        <end position="45"/>
    </location>
</feature>
<keyword evidence="8 12" id="KW-0862">Zinc</keyword>
<keyword evidence="11 12" id="KW-0472">Membrane</keyword>
<dbReference type="GO" id="GO:0004222">
    <property type="term" value="F:metalloendopeptidase activity"/>
    <property type="evidence" value="ECO:0007669"/>
    <property type="project" value="UniProtKB-UniRule"/>
</dbReference>
<gene>
    <name evidence="12" type="primary">htpX</name>
    <name evidence="14" type="ORF">A9A59_2027</name>
</gene>
<dbReference type="CDD" id="cd07340">
    <property type="entry name" value="M48B_Htpx_like"/>
    <property type="match status" value="1"/>
</dbReference>
<proteinExistence type="inferred from homology"/>